<dbReference type="Proteomes" id="UP001230649">
    <property type="component" value="Unassembled WGS sequence"/>
</dbReference>
<organism evidence="1 2">
    <name type="scientific">Naganishia adeliensis</name>
    <dbReference type="NCBI Taxonomy" id="92952"/>
    <lineage>
        <taxon>Eukaryota</taxon>
        <taxon>Fungi</taxon>
        <taxon>Dikarya</taxon>
        <taxon>Basidiomycota</taxon>
        <taxon>Agaricomycotina</taxon>
        <taxon>Tremellomycetes</taxon>
        <taxon>Filobasidiales</taxon>
        <taxon>Filobasidiaceae</taxon>
        <taxon>Naganishia</taxon>
    </lineage>
</organism>
<name>A0ACC2WK70_9TREE</name>
<proteinExistence type="predicted"/>
<reference evidence="1" key="1">
    <citation type="submission" date="2023-04" db="EMBL/GenBank/DDBJ databases">
        <title>Draft Genome sequencing of Naganishia species isolated from polar environments using Oxford Nanopore Technology.</title>
        <authorList>
            <person name="Leo P."/>
            <person name="Venkateswaran K."/>
        </authorList>
    </citation>
    <scope>NUCLEOTIDE SEQUENCE</scope>
    <source>
        <strain evidence="1">MNA-CCFEE 5262</strain>
    </source>
</reference>
<gene>
    <name evidence="1" type="ORF">QFC20_002544</name>
</gene>
<keyword evidence="2" id="KW-1185">Reference proteome</keyword>
<evidence type="ECO:0000313" key="2">
    <source>
        <dbReference type="Proteomes" id="UP001230649"/>
    </source>
</evidence>
<accession>A0ACC2WK70</accession>
<evidence type="ECO:0000313" key="1">
    <source>
        <dbReference type="EMBL" id="KAJ9111569.1"/>
    </source>
</evidence>
<protein>
    <submittedName>
        <fullName evidence="1">Uncharacterized protein</fullName>
    </submittedName>
</protein>
<dbReference type="EMBL" id="JASBWS010000018">
    <property type="protein sequence ID" value="KAJ9111569.1"/>
    <property type="molecule type" value="Genomic_DNA"/>
</dbReference>
<sequence length="1014" mass="109715">MNLEPNKIHHIPVRVTYTLPSPAPSPAPFFSTGYTPLPLVEESTYTTSCEGLVPVFVHDAPEGSKRRKVVKTEDGAVKPEERVASVCLKSLVKAICLSRYVQQLHRKTFFAESLAKSRDNPITAYARPQDLHAHHQRLYTTSRFEHLCAHVHTGLVKLEVPLEFCRAARHARSAVARSIRRSETHGRRTLVFAVHDARTTFGQPTASSSLRTDTHPATEVHHRFDPTRTRNGEDNRPRHARSCRITHAGLVLGRRGGVEALARAVESVRAVLDVHVVLGSSIVGFGGVDTEREREILRALGLVGYFDGPHVEDAPMPLIKSEPDWTDSSYTPDESSSIKHETSDPSSSSRVTTPRPAAFRPFRPTCSKMAIFESQSQSRKAGMNGRRRHHPLDPAQTSPSNIFSRTRSRTRLGMGSMLEQVANVDNVVRLARKNPSALVERFLSGYTATSPVKQKGNGSGFTIDALPRLSARLEGSVKTLNIATGSSKKRKVVSVVLDDAGRPVRWGAGTVLTPAVNVVPVNHAPAPTTTAGPVKTSLPRAGTAASTAKSGGKNDSQSQFGRNLPICSNCGITESNTWRTKGKGGVRVCNACGLYWNNKGKMRPKELWEKDIARWKKRRAKAAEKNASGGAVRAGTASTPAPKDTVKSEPVSVGQKPSVSKTAEITLPSRPNLALPTSLKRNLSAIAEQETQQRADQRKNHHPKSRTEQLAGFHHGANTSGVRGNKENVTNNGRNPPVATTSRQVADPGATSSTLALQPVNANPASYQIPAPLMQQLKEIPEAVLKRYLGQSTLDLLPAATAVSVDSARSANSQGRSPATSPTEVGSVTHSRDEVIEWGDADLAGLFRFSQSQQAESVGSFATTVNHPLEHAMPTSGADVGGHLGDDEFAMDGLDEQQHETYQDGTEFALETDPDGPDLPSRANSMVNSSPNHQPFDFSQLPPSSPPMYDQDEVDHAAALWSSSPETSPVDFGTISVKEVSPLRPQGGAMDDLLQSLERSAQAEALRLINESNL</sequence>
<comment type="caution">
    <text evidence="1">The sequence shown here is derived from an EMBL/GenBank/DDBJ whole genome shotgun (WGS) entry which is preliminary data.</text>
</comment>